<comment type="similarity">
    <text evidence="1">Belongs to the FAD-binding monooxygenase family.</text>
</comment>
<keyword evidence="3" id="KW-0274">FAD</keyword>
<dbReference type="InterPro" id="IPR036188">
    <property type="entry name" value="FAD/NAD-bd_sf"/>
</dbReference>
<evidence type="ECO:0000256" key="4">
    <source>
        <dbReference type="ARBA" id="ARBA00023002"/>
    </source>
</evidence>
<dbReference type="PANTHER" id="PTHR42877">
    <property type="entry name" value="L-ORNITHINE N(5)-MONOOXYGENASE-RELATED"/>
    <property type="match status" value="1"/>
</dbReference>
<dbReference type="EMBL" id="JARVKF010000400">
    <property type="protein sequence ID" value="KAK9417249.1"/>
    <property type="molecule type" value="Genomic_DNA"/>
</dbReference>
<reference evidence="6 7" key="1">
    <citation type="journal article" date="2024" name="J. Plant Pathol.">
        <title>Sequence and assembly of the genome of Seiridium unicorne, isolate CBS 538.82, causal agent of cypress canker disease.</title>
        <authorList>
            <person name="Scali E."/>
            <person name="Rocca G.D."/>
            <person name="Danti R."/>
            <person name="Garbelotto M."/>
            <person name="Barberini S."/>
            <person name="Baroncelli R."/>
            <person name="Emiliani G."/>
        </authorList>
    </citation>
    <scope>NUCLEOTIDE SEQUENCE [LARGE SCALE GENOMIC DNA]</scope>
    <source>
        <strain evidence="6 7">BM-138-508</strain>
    </source>
</reference>
<keyword evidence="5" id="KW-0812">Transmembrane</keyword>
<evidence type="ECO:0000256" key="2">
    <source>
        <dbReference type="ARBA" id="ARBA00022630"/>
    </source>
</evidence>
<keyword evidence="7" id="KW-1185">Reference proteome</keyword>
<dbReference type="Gene3D" id="3.50.50.60">
    <property type="entry name" value="FAD/NAD(P)-binding domain"/>
    <property type="match status" value="2"/>
</dbReference>
<name>A0ABR2URV6_9PEZI</name>
<proteinExistence type="inferred from homology"/>
<dbReference type="GO" id="GO:0004497">
    <property type="term" value="F:monooxygenase activity"/>
    <property type="evidence" value="ECO:0007669"/>
    <property type="project" value="UniProtKB-KW"/>
</dbReference>
<evidence type="ECO:0000313" key="6">
    <source>
        <dbReference type="EMBL" id="KAK9417249.1"/>
    </source>
</evidence>
<feature type="transmembrane region" description="Helical" evidence="5">
    <location>
        <begin position="21"/>
        <end position="40"/>
    </location>
</feature>
<dbReference type="PANTHER" id="PTHR42877:SF4">
    <property type="entry name" value="FAD_NAD(P)-BINDING DOMAIN-CONTAINING PROTEIN-RELATED"/>
    <property type="match status" value="1"/>
</dbReference>
<keyword evidence="6" id="KW-0503">Monooxygenase</keyword>
<keyword evidence="5" id="KW-0472">Membrane</keyword>
<evidence type="ECO:0000256" key="5">
    <source>
        <dbReference type="SAM" id="Phobius"/>
    </source>
</evidence>
<gene>
    <name evidence="6" type="ORF">SUNI508_09053</name>
</gene>
<dbReference type="InterPro" id="IPR051209">
    <property type="entry name" value="FAD-bind_Monooxygenase_sf"/>
</dbReference>
<organism evidence="6 7">
    <name type="scientific">Seiridium unicorne</name>
    <dbReference type="NCBI Taxonomy" id="138068"/>
    <lineage>
        <taxon>Eukaryota</taxon>
        <taxon>Fungi</taxon>
        <taxon>Dikarya</taxon>
        <taxon>Ascomycota</taxon>
        <taxon>Pezizomycotina</taxon>
        <taxon>Sordariomycetes</taxon>
        <taxon>Xylariomycetidae</taxon>
        <taxon>Amphisphaeriales</taxon>
        <taxon>Sporocadaceae</taxon>
        <taxon>Seiridium</taxon>
    </lineage>
</organism>
<keyword evidence="2" id="KW-0285">Flavoprotein</keyword>
<dbReference type="Proteomes" id="UP001408356">
    <property type="component" value="Unassembled WGS sequence"/>
</dbReference>
<evidence type="ECO:0000256" key="1">
    <source>
        <dbReference type="ARBA" id="ARBA00010139"/>
    </source>
</evidence>
<dbReference type="Pfam" id="PF00743">
    <property type="entry name" value="FMO-like"/>
    <property type="match status" value="1"/>
</dbReference>
<evidence type="ECO:0000256" key="3">
    <source>
        <dbReference type="ARBA" id="ARBA00022827"/>
    </source>
</evidence>
<dbReference type="SUPFAM" id="SSF51905">
    <property type="entry name" value="FAD/NAD(P)-binding domain"/>
    <property type="match status" value="2"/>
</dbReference>
<keyword evidence="4" id="KW-0560">Oxidoreductase</keyword>
<evidence type="ECO:0000313" key="7">
    <source>
        <dbReference type="Proteomes" id="UP001408356"/>
    </source>
</evidence>
<keyword evidence="5" id="KW-1133">Transmembrane helix</keyword>
<dbReference type="InterPro" id="IPR020946">
    <property type="entry name" value="Flavin_mOase-like"/>
</dbReference>
<comment type="caution">
    <text evidence="6">The sequence shown here is derived from an EMBL/GenBank/DDBJ whole genome shotgun (WGS) entry which is preliminary data.</text>
</comment>
<accession>A0ABR2URV6</accession>
<sequence length="585" mass="65593">MTTQESYPGASTSSRRDYTDTAVVIVGAGIGGMCVAIDLIKRNNCRDFVILEKSSGVGGVWYDNTYPGCAVDVQSIVYSYSFAQNTEWTREMPLQKEVLAYLTRIAQEYRLYEHVRFASTVEEASWDDGLKKWRTSVKVATGSKEAEASSAYTIDSDFFVSAVGQLSQPKYPDIDGLDTFSGKTMHSSRWDWSYDMTDKKVALIGTGCSAVQILPEVARVAKKISVFQREPHWVVPRGDFPIPALTRTIYRYFPQLQRHWRRLAMDENEAGHASQAFHRHEENEKLKQMGLDMMHQQLPDRPDLWEKLTPKFALGCKRVVASDFYFPALNSPHVELETRPIHSIRDTAIRVAGADGQPEDAETDYDLIIFATGFKAQDFLHGLKVAGLNGQTLQRSWKDGARAYLGVSAEGMPNFGMVLGPNTGLLHNSFILMIEAQSRYINGLIKPVLETRAQGRSLSLTPRHEITEEYNVEIQQRLQAFAVTDEGCHSWYKIGSGRITNLWPGLVKEYQQRLERVDYGDYTADGSGQIVLRKKSSHNVGRVVEEAGALEKLSFGTLAALSTTAVVGGYLMRSLVQSGTLRIRW</sequence>
<protein>
    <submittedName>
        <fullName evidence="6">FAD-binding monooxygenase</fullName>
    </submittedName>
</protein>